<proteinExistence type="predicted"/>
<dbReference type="Proteomes" id="UP000292052">
    <property type="component" value="Unassembled WGS sequence"/>
</dbReference>
<protein>
    <submittedName>
        <fullName evidence="1">Uncharacterized protein</fullName>
    </submittedName>
</protein>
<gene>
    <name evidence="1" type="ORF">BDFB_000472</name>
</gene>
<sequence length="73" mass="8377">MKRTKGKTGRYKGEIFVFLTLYRRCKGQLEMSTLHEDDLGLLFWTTTLTVSSSRTTTNPMTIYSILKPSIKNA</sequence>
<comment type="caution">
    <text evidence="1">The sequence shown here is derived from an EMBL/GenBank/DDBJ whole genome shotgun (WGS) entry which is preliminary data.</text>
</comment>
<organism evidence="1 2">
    <name type="scientific">Asbolus verrucosus</name>
    <name type="common">Desert ironclad beetle</name>
    <dbReference type="NCBI Taxonomy" id="1661398"/>
    <lineage>
        <taxon>Eukaryota</taxon>
        <taxon>Metazoa</taxon>
        <taxon>Ecdysozoa</taxon>
        <taxon>Arthropoda</taxon>
        <taxon>Hexapoda</taxon>
        <taxon>Insecta</taxon>
        <taxon>Pterygota</taxon>
        <taxon>Neoptera</taxon>
        <taxon>Endopterygota</taxon>
        <taxon>Coleoptera</taxon>
        <taxon>Polyphaga</taxon>
        <taxon>Cucujiformia</taxon>
        <taxon>Tenebrionidae</taxon>
        <taxon>Pimeliinae</taxon>
        <taxon>Asbolus</taxon>
    </lineage>
</organism>
<reference evidence="1 2" key="1">
    <citation type="submission" date="2017-03" db="EMBL/GenBank/DDBJ databases">
        <title>Genome of the blue death feigning beetle - Asbolus verrucosus.</title>
        <authorList>
            <person name="Rider S.D."/>
        </authorList>
    </citation>
    <scope>NUCLEOTIDE SEQUENCE [LARGE SCALE GENOMIC DNA]</scope>
    <source>
        <strain evidence="1">Butters</strain>
        <tissue evidence="1">Head and leg muscle</tissue>
    </source>
</reference>
<dbReference type="AlphaFoldDB" id="A0A482VVU3"/>
<accession>A0A482VVU3</accession>
<keyword evidence="2" id="KW-1185">Reference proteome</keyword>
<evidence type="ECO:0000313" key="1">
    <source>
        <dbReference type="EMBL" id="RZC36559.1"/>
    </source>
</evidence>
<dbReference type="EMBL" id="QDEB01060742">
    <property type="protein sequence ID" value="RZC36559.1"/>
    <property type="molecule type" value="Genomic_DNA"/>
</dbReference>
<evidence type="ECO:0000313" key="2">
    <source>
        <dbReference type="Proteomes" id="UP000292052"/>
    </source>
</evidence>
<name>A0A482VVU3_ASBVE</name>